<evidence type="ECO:0000256" key="1">
    <source>
        <dbReference type="PROSITE-ProRule" id="PRU01385"/>
    </source>
</evidence>
<comment type="catalytic activity">
    <reaction evidence="1">
        <text>ATP-dependent breakage, passage and rejoining of double-stranded DNA.</text>
        <dbReference type="EC" id="5.6.2.2"/>
    </reaction>
</comment>
<dbReference type="InParanoid" id="A0A6J0PDN9"/>
<evidence type="ECO:0000313" key="4">
    <source>
        <dbReference type="RefSeq" id="XP_019703150.1"/>
    </source>
</evidence>
<dbReference type="PROSITE" id="PS52041">
    <property type="entry name" value="TOPO_IIB"/>
    <property type="match status" value="1"/>
</dbReference>
<dbReference type="PANTHER" id="PTHR10848">
    <property type="entry name" value="MEIOTIC RECOMBINATION PROTEIN SPO11"/>
    <property type="match status" value="1"/>
</dbReference>
<evidence type="ECO:0000313" key="3">
    <source>
        <dbReference type="Proteomes" id="UP000504607"/>
    </source>
</evidence>
<sequence>MAGRASSSNPSDVLRRIKGFVRSLIEDISINRAPSVALDRFRIYCSDPSGNCICSYDSPIGKEVISLEKESHAYRLDVLLRVLQIVQQLLQEKRHVSKRDIYYMHPSVFLEQAVVDRAINDTCILLKCSRHHLNVVPVGKGLVMGWLRFVQAGRTNYCIRSLDTAYPVPVCSEEIK</sequence>
<organism evidence="3 4">
    <name type="scientific">Elaeis guineensis var. tenera</name>
    <name type="common">Oil palm</name>
    <dbReference type="NCBI Taxonomy" id="51953"/>
    <lineage>
        <taxon>Eukaryota</taxon>
        <taxon>Viridiplantae</taxon>
        <taxon>Streptophyta</taxon>
        <taxon>Embryophyta</taxon>
        <taxon>Tracheophyta</taxon>
        <taxon>Spermatophyta</taxon>
        <taxon>Magnoliopsida</taxon>
        <taxon>Liliopsida</taxon>
        <taxon>Arecaceae</taxon>
        <taxon>Arecoideae</taxon>
        <taxon>Cocoseae</taxon>
        <taxon>Elaeidinae</taxon>
        <taxon>Elaeis</taxon>
    </lineage>
</organism>
<dbReference type="GO" id="GO:0003677">
    <property type="term" value="F:DNA binding"/>
    <property type="evidence" value="ECO:0007669"/>
    <property type="project" value="UniProtKB-UniRule"/>
</dbReference>
<dbReference type="InterPro" id="IPR013049">
    <property type="entry name" value="Spo11/TopoVI_A_N"/>
</dbReference>
<dbReference type="InterPro" id="IPR002815">
    <property type="entry name" value="Spo11/TopoVI_A"/>
</dbReference>
<dbReference type="GO" id="GO:0007131">
    <property type="term" value="P:reciprocal meiotic recombination"/>
    <property type="evidence" value="ECO:0007669"/>
    <property type="project" value="TreeGrafter"/>
</dbReference>
<comment type="similarity">
    <text evidence="1">Belongs to the TOP6A family.</text>
</comment>
<keyword evidence="1" id="KW-0238">DNA-binding</keyword>
<evidence type="ECO:0000259" key="2">
    <source>
        <dbReference type="Pfam" id="PF04406"/>
    </source>
</evidence>
<dbReference type="GO" id="GO:0000706">
    <property type="term" value="P:meiotic DNA double-strand break processing"/>
    <property type="evidence" value="ECO:0007669"/>
    <property type="project" value="TreeGrafter"/>
</dbReference>
<dbReference type="Gene3D" id="1.10.10.10">
    <property type="entry name" value="Winged helix-like DNA-binding domain superfamily/Winged helix DNA-binding domain"/>
    <property type="match status" value="1"/>
</dbReference>
<dbReference type="InterPro" id="IPR036078">
    <property type="entry name" value="Spo11/TopoVI_A_sf"/>
</dbReference>
<protein>
    <submittedName>
        <fullName evidence="4">Meiotic recombination protein SPO11-1-like</fullName>
    </submittedName>
</protein>
<proteinExistence type="inferred from homology"/>
<feature type="active site" description="O-(5'-phospho-DNA)-tyrosine intermediate" evidence="1">
    <location>
        <position position="103"/>
    </location>
</feature>
<dbReference type="GO" id="GO:0003918">
    <property type="term" value="F:DNA topoisomerase type II (double strand cut, ATP-hydrolyzing) activity"/>
    <property type="evidence" value="ECO:0007669"/>
    <property type="project" value="UniProtKB-UniRule"/>
</dbReference>
<keyword evidence="1" id="KW-0413">Isomerase</keyword>
<dbReference type="GO" id="GO:0000228">
    <property type="term" value="C:nuclear chromosome"/>
    <property type="evidence" value="ECO:0007669"/>
    <property type="project" value="TreeGrafter"/>
</dbReference>
<dbReference type="OrthoDB" id="784765at2759"/>
<dbReference type="GO" id="GO:0042138">
    <property type="term" value="P:meiotic DNA double-strand break formation"/>
    <property type="evidence" value="ECO:0007669"/>
    <property type="project" value="TreeGrafter"/>
</dbReference>
<dbReference type="GO" id="GO:0005524">
    <property type="term" value="F:ATP binding"/>
    <property type="evidence" value="ECO:0007669"/>
    <property type="project" value="InterPro"/>
</dbReference>
<dbReference type="Pfam" id="PF04406">
    <property type="entry name" value="TP6A_N"/>
    <property type="match status" value="1"/>
</dbReference>
<feature type="domain" description="Spo11/DNA topoisomerase VI subunit A N-terminal" evidence="2">
    <location>
        <begin position="75"/>
        <end position="135"/>
    </location>
</feature>
<keyword evidence="1" id="KW-0799">Topoisomerase</keyword>
<dbReference type="InterPro" id="IPR036388">
    <property type="entry name" value="WH-like_DNA-bd_sf"/>
</dbReference>
<dbReference type="Proteomes" id="UP000504607">
    <property type="component" value="Unplaced"/>
</dbReference>
<dbReference type="AlphaFoldDB" id="A0A6J0PDN9"/>
<accession>A0A6J0PDN9</accession>
<dbReference type="PRINTS" id="PR01550">
    <property type="entry name" value="TOP6AFAMILY"/>
</dbReference>
<keyword evidence="3" id="KW-1185">Reference proteome</keyword>
<dbReference type="SUPFAM" id="SSF56726">
    <property type="entry name" value="DNA topoisomerase IV, alpha subunit"/>
    <property type="match status" value="1"/>
</dbReference>
<gene>
    <name evidence="4" type="primary">LOC105036303</name>
</gene>
<dbReference type="PANTHER" id="PTHR10848:SF3">
    <property type="entry name" value="MEIOTIC RECOMBINATION PROTEIN SPO11-1"/>
    <property type="match status" value="1"/>
</dbReference>
<reference evidence="4" key="1">
    <citation type="submission" date="2025-08" db="UniProtKB">
        <authorList>
            <consortium name="RefSeq"/>
        </authorList>
    </citation>
    <scope>IDENTIFICATION</scope>
</reference>
<name>A0A6J0PDN9_ELAGV</name>
<dbReference type="RefSeq" id="XP_019703150.1">
    <property type="nucleotide sequence ID" value="XM_019847591.2"/>
</dbReference>
<feature type="non-terminal residue" evidence="4">
    <location>
        <position position="176"/>
    </location>
</feature>